<keyword evidence="3 7" id="KW-0812">Transmembrane</keyword>
<reference evidence="10" key="1">
    <citation type="submission" date="2016-03" db="EMBL/GenBank/DDBJ databases">
        <authorList>
            <person name="Ploux O."/>
        </authorList>
    </citation>
    <scope>NUCLEOTIDE SEQUENCE [LARGE SCALE GENOMIC DNA]</scope>
    <source>
        <strain evidence="10">UK7</strain>
    </source>
</reference>
<dbReference type="PANTHER" id="PTHR31204:SF1">
    <property type="entry name" value="SIGMA INTRACELLULAR RECEPTOR 2"/>
    <property type="match status" value="1"/>
</dbReference>
<evidence type="ECO:0000256" key="2">
    <source>
        <dbReference type="ARBA" id="ARBA00009096"/>
    </source>
</evidence>
<dbReference type="InterPro" id="IPR033118">
    <property type="entry name" value="EXPERA"/>
</dbReference>
<feature type="transmembrane region" description="Helical" evidence="7">
    <location>
        <begin position="132"/>
        <end position="150"/>
    </location>
</feature>
<comment type="subcellular location">
    <subcellularLocation>
        <location evidence="1">Endoplasmic reticulum membrane</location>
        <topology evidence="1">Multi-pass membrane protein</topology>
    </subcellularLocation>
</comment>
<keyword evidence="5 7" id="KW-1133">Transmembrane helix</keyword>
<keyword evidence="6 7" id="KW-0472">Membrane</keyword>
<dbReference type="InterPro" id="IPR051987">
    <property type="entry name" value="Sigma-2_receptor-like"/>
</dbReference>
<feature type="transmembrane region" description="Helical" evidence="7">
    <location>
        <begin position="97"/>
        <end position="120"/>
    </location>
</feature>
<keyword evidence="4 7" id="KW-0256">Endoplasmic reticulum</keyword>
<comment type="caution">
    <text evidence="9">The sequence shown here is derived from an EMBL/GenBank/DDBJ whole genome shotgun (WGS) entry which is preliminary data.</text>
</comment>
<feature type="transmembrane region" description="Helical" evidence="7">
    <location>
        <begin position="12"/>
        <end position="34"/>
    </location>
</feature>
<feature type="transmembrane region" description="Helical" evidence="7">
    <location>
        <begin position="64"/>
        <end position="85"/>
    </location>
</feature>
<organism evidence="9 10">
    <name type="scientific">Rhynchosporium graminicola</name>
    <dbReference type="NCBI Taxonomy" id="2792576"/>
    <lineage>
        <taxon>Eukaryota</taxon>
        <taxon>Fungi</taxon>
        <taxon>Dikarya</taxon>
        <taxon>Ascomycota</taxon>
        <taxon>Pezizomycotina</taxon>
        <taxon>Leotiomycetes</taxon>
        <taxon>Helotiales</taxon>
        <taxon>Ploettnerulaceae</taxon>
        <taxon>Rhynchosporium</taxon>
    </lineage>
</organism>
<feature type="domain" description="EXPERA" evidence="8">
    <location>
        <begin position="10"/>
        <end position="145"/>
    </location>
</feature>
<dbReference type="InterPro" id="IPR016964">
    <property type="entry name" value="Sigma2_recept"/>
</dbReference>
<dbReference type="PIRSF" id="PIRSF031032">
    <property type="entry name" value="TMP_97_prd"/>
    <property type="match status" value="1"/>
</dbReference>
<dbReference type="AlphaFoldDB" id="A0A1E1KZG5"/>
<evidence type="ECO:0000313" key="9">
    <source>
        <dbReference type="EMBL" id="CZT03657.1"/>
    </source>
</evidence>
<evidence type="ECO:0000259" key="8">
    <source>
        <dbReference type="PROSITE" id="PS51751"/>
    </source>
</evidence>
<proteinExistence type="inferred from homology"/>
<evidence type="ECO:0000256" key="5">
    <source>
        <dbReference type="ARBA" id="ARBA00022989"/>
    </source>
</evidence>
<evidence type="ECO:0000256" key="7">
    <source>
        <dbReference type="PIRNR" id="PIRNR031032"/>
    </source>
</evidence>
<keyword evidence="10" id="KW-1185">Reference proteome</keyword>
<sequence>MAPSILSRKRDLVYFVHFSISLPLMFLVDMQALYPVSIVPGFMKALKFYLINTHHDQFFIDPPAWFRAFIWTEFLYQAPVMIWSLGALRRSSPRLPVVLLPYALLVFVTTATCMYEYSFWEIPFQHKIDLTTLYGPYLALSAFMFVDMWIRLNNIVNKSIVSAAKTNPKKLR</sequence>
<dbReference type="InParanoid" id="A0A1E1KZG5"/>
<accession>A0A1E1KZG5</accession>
<dbReference type="Proteomes" id="UP000178129">
    <property type="component" value="Unassembled WGS sequence"/>
</dbReference>
<comment type="similarity">
    <text evidence="2">Belongs to the TMEM97/sigma-2 receptor family.</text>
</comment>
<dbReference type="Pfam" id="PF05241">
    <property type="entry name" value="EBP"/>
    <property type="match status" value="1"/>
</dbReference>
<dbReference type="EMBL" id="FJUW01000029">
    <property type="protein sequence ID" value="CZT03657.1"/>
    <property type="molecule type" value="Genomic_DNA"/>
</dbReference>
<protein>
    <recommendedName>
        <fullName evidence="7">Efficient mitochondria targeting-associated protein 19</fullName>
    </recommendedName>
</protein>
<dbReference type="PANTHER" id="PTHR31204">
    <property type="entry name" value="SIGMA INTRACELLULAR RECEPTOR 2"/>
    <property type="match status" value="1"/>
</dbReference>
<evidence type="ECO:0000256" key="6">
    <source>
        <dbReference type="ARBA" id="ARBA00023136"/>
    </source>
</evidence>
<dbReference type="PROSITE" id="PS51751">
    <property type="entry name" value="EXPERA"/>
    <property type="match status" value="1"/>
</dbReference>
<evidence type="ECO:0000256" key="1">
    <source>
        <dbReference type="ARBA" id="ARBA00004477"/>
    </source>
</evidence>
<dbReference type="GO" id="GO:0005789">
    <property type="term" value="C:endoplasmic reticulum membrane"/>
    <property type="evidence" value="ECO:0007669"/>
    <property type="project" value="UniProtKB-SubCell"/>
</dbReference>
<evidence type="ECO:0000313" key="10">
    <source>
        <dbReference type="Proteomes" id="UP000178129"/>
    </source>
</evidence>
<dbReference type="STRING" id="914237.A0A1E1KZG5"/>
<name>A0A1E1KZG5_9HELO</name>
<evidence type="ECO:0000256" key="4">
    <source>
        <dbReference type="ARBA" id="ARBA00022824"/>
    </source>
</evidence>
<gene>
    <name evidence="9" type="ORF">RCO7_07637</name>
</gene>
<evidence type="ECO:0000256" key="3">
    <source>
        <dbReference type="ARBA" id="ARBA00022692"/>
    </source>
</evidence>